<evidence type="ECO:0000256" key="4">
    <source>
        <dbReference type="HAMAP-Rule" id="MF_01151"/>
    </source>
</evidence>
<dbReference type="Proteomes" id="UP000822862">
    <property type="component" value="Chromosome"/>
</dbReference>
<protein>
    <recommendedName>
        <fullName evidence="4 5">Protein GrpE</fullName>
    </recommendedName>
    <alternativeName>
        <fullName evidence="4">HSP-70 cofactor</fullName>
    </alternativeName>
</protein>
<dbReference type="Pfam" id="PF01025">
    <property type="entry name" value="GrpE"/>
    <property type="match status" value="1"/>
</dbReference>
<gene>
    <name evidence="4" type="primary">grpE</name>
    <name evidence="8" type="ORF">RHAB15C_0000332</name>
</gene>
<keyword evidence="3 4" id="KW-0143">Chaperone</keyword>
<dbReference type="InterPro" id="IPR013805">
    <property type="entry name" value="GrpE_CC"/>
</dbReference>
<feature type="region of interest" description="Disordered" evidence="7">
    <location>
        <begin position="1"/>
        <end position="28"/>
    </location>
</feature>
<comment type="function">
    <text evidence="4 5">Participates actively in the response to hyperosmotic and heat shock by preventing the aggregation of stress-denatured proteins, in association with DnaK and GrpE. It is the nucleotide exchange factor for DnaK and may function as a thermosensor. Unfolded proteins bind initially to DnaJ; upon interaction with the DnaJ-bound protein, DnaK hydrolyzes its bound ATP, resulting in the formation of a stable complex. GrpE releases ADP from DnaK; ATP binding to DnaK triggers the release of the substrate protein, thus completing the reaction cycle. Several rounds of ATP-dependent interactions between DnaJ, DnaK and GrpE are required for fully efficient folding.</text>
</comment>
<reference evidence="8 9" key="2">
    <citation type="submission" date="2021-05" db="EMBL/GenBank/DDBJ databases">
        <title>Ecology and evolution of chlamydial symbionts of arthropods.</title>
        <authorList>
            <person name="Halter T."/>
            <person name="Sixt B.S."/>
            <person name="Toenshoff E.R."/>
            <person name="Koestlbacher S."/>
            <person name="Schulz F."/>
            <person name="Kostanjsek R."/>
            <person name="Collingro A."/>
            <person name="Hendrickx F."/>
            <person name="Horn M."/>
        </authorList>
    </citation>
    <scope>NUCLEOTIDE SEQUENCE [LARGE SCALE GENOMIC DNA]</scope>
    <source>
        <strain evidence="8 9">15C</strain>
    </source>
</reference>
<dbReference type="Gene3D" id="2.30.22.10">
    <property type="entry name" value="Head domain of nucleotide exchange factor GrpE"/>
    <property type="match status" value="1"/>
</dbReference>
<dbReference type="InterPro" id="IPR000740">
    <property type="entry name" value="GrpE"/>
</dbReference>
<name>A0ABX8Z2A3_9BACT</name>
<dbReference type="SUPFAM" id="SSF58014">
    <property type="entry name" value="Coiled-coil domain of nucleotide exchange factor GrpE"/>
    <property type="match status" value="1"/>
</dbReference>
<reference evidence="8 9" key="1">
    <citation type="submission" date="2020-01" db="EMBL/GenBank/DDBJ databases">
        <authorList>
            <person name="Sixt B."/>
            <person name="Schulz F."/>
            <person name="Kostanjsek R."/>
            <person name="Koestlbacher S."/>
            <person name="Collingro A."/>
            <person name="Toenshoff E."/>
            <person name="Horn M."/>
        </authorList>
    </citation>
    <scope>NUCLEOTIDE SEQUENCE [LARGE SCALE GENOMIC DNA]</scope>
    <source>
        <strain evidence="8 9">15C</strain>
    </source>
</reference>
<dbReference type="Gene3D" id="3.90.20.20">
    <property type="match status" value="1"/>
</dbReference>
<keyword evidence="4 5" id="KW-0346">Stress response</keyword>
<comment type="similarity">
    <text evidence="1 4 6">Belongs to the GrpE family.</text>
</comment>
<evidence type="ECO:0000256" key="1">
    <source>
        <dbReference type="ARBA" id="ARBA00009054"/>
    </source>
</evidence>
<dbReference type="HAMAP" id="MF_01151">
    <property type="entry name" value="GrpE"/>
    <property type="match status" value="1"/>
</dbReference>
<evidence type="ECO:0000256" key="2">
    <source>
        <dbReference type="ARBA" id="ARBA00022490"/>
    </source>
</evidence>
<sequence>MTQEQNETPDASQHELDEVKTHQQKAEQELEEYRDKYLRLLAEMDNTHKRMQKEKQEAIRFAVESALEDFLKPIDNLENALNSTEHMSQEVLNWAQGFQMIAQQFKEALSQHGITAFSSDGDMFDPNLHYAIETKETEETEEGTVLQEFIKGYKSSNRTIRPAHVKVAVLPESKKKETTDLEKPSLPEQDT</sequence>
<feature type="compositionally biased region" description="Basic and acidic residues" evidence="7">
    <location>
        <begin position="12"/>
        <end position="28"/>
    </location>
</feature>
<evidence type="ECO:0000256" key="7">
    <source>
        <dbReference type="SAM" id="MobiDB-lite"/>
    </source>
</evidence>
<keyword evidence="2 4" id="KW-0963">Cytoplasm</keyword>
<dbReference type="PANTHER" id="PTHR21237">
    <property type="entry name" value="GRPE PROTEIN"/>
    <property type="match status" value="1"/>
</dbReference>
<evidence type="ECO:0000256" key="3">
    <source>
        <dbReference type="ARBA" id="ARBA00023186"/>
    </source>
</evidence>
<feature type="compositionally biased region" description="Polar residues" evidence="7">
    <location>
        <begin position="1"/>
        <end position="11"/>
    </location>
</feature>
<feature type="compositionally biased region" description="Basic and acidic residues" evidence="7">
    <location>
        <begin position="172"/>
        <end position="185"/>
    </location>
</feature>
<comment type="subcellular location">
    <subcellularLocation>
        <location evidence="4">Cytoplasm</location>
    </subcellularLocation>
</comment>
<dbReference type="RefSeq" id="WP_194845011.1">
    <property type="nucleotide sequence ID" value="NZ_CP075585.1"/>
</dbReference>
<dbReference type="CDD" id="cd00446">
    <property type="entry name" value="GrpE"/>
    <property type="match status" value="1"/>
</dbReference>
<accession>A0ABX8Z2A3</accession>
<feature type="region of interest" description="Disordered" evidence="7">
    <location>
        <begin position="171"/>
        <end position="191"/>
    </location>
</feature>
<dbReference type="EMBL" id="CP075585">
    <property type="protein sequence ID" value="QZA58458.1"/>
    <property type="molecule type" value="Genomic_DNA"/>
</dbReference>
<organism evidence="8 9">
    <name type="scientific">Candidatus Rhabdochlamydia porcellionis</name>
    <dbReference type="NCBI Taxonomy" id="225148"/>
    <lineage>
        <taxon>Bacteria</taxon>
        <taxon>Pseudomonadati</taxon>
        <taxon>Chlamydiota</taxon>
        <taxon>Chlamydiia</taxon>
        <taxon>Parachlamydiales</taxon>
        <taxon>Candidatus Rhabdochlamydiaceae</taxon>
        <taxon>Candidatus Rhabdochlamydia</taxon>
    </lineage>
</organism>
<dbReference type="SUPFAM" id="SSF51064">
    <property type="entry name" value="Head domain of nucleotide exchange factor GrpE"/>
    <property type="match status" value="1"/>
</dbReference>
<proteinExistence type="inferred from homology"/>
<evidence type="ECO:0000256" key="5">
    <source>
        <dbReference type="RuleBase" id="RU000639"/>
    </source>
</evidence>
<comment type="subunit">
    <text evidence="4">Homodimer.</text>
</comment>
<evidence type="ECO:0000256" key="6">
    <source>
        <dbReference type="RuleBase" id="RU004478"/>
    </source>
</evidence>
<dbReference type="PROSITE" id="PS01071">
    <property type="entry name" value="GRPE"/>
    <property type="match status" value="1"/>
</dbReference>
<evidence type="ECO:0000313" key="8">
    <source>
        <dbReference type="EMBL" id="QZA58458.1"/>
    </source>
</evidence>
<dbReference type="InterPro" id="IPR009012">
    <property type="entry name" value="GrpE_head"/>
</dbReference>
<dbReference type="PANTHER" id="PTHR21237:SF23">
    <property type="entry name" value="GRPE PROTEIN HOMOLOG, MITOCHONDRIAL"/>
    <property type="match status" value="1"/>
</dbReference>
<evidence type="ECO:0000313" key="9">
    <source>
        <dbReference type="Proteomes" id="UP000822862"/>
    </source>
</evidence>
<dbReference type="PRINTS" id="PR00773">
    <property type="entry name" value="GRPEPROTEIN"/>
</dbReference>
<keyword evidence="9" id="KW-1185">Reference proteome</keyword>